<evidence type="ECO:0000256" key="9">
    <source>
        <dbReference type="ARBA" id="ARBA00023316"/>
    </source>
</evidence>
<proteinExistence type="inferred from homology"/>
<keyword evidence="4 10" id="KW-0547">Nucleotide-binding</keyword>
<dbReference type="PANTHER" id="PTHR43024">
    <property type="entry name" value="UDP-N-ACETYLMURAMOYL-TRIPEPTIDE--D-ALANYL-D-ALANINE LIGASE"/>
    <property type="match status" value="1"/>
</dbReference>
<dbReference type="eggNOG" id="COG0770">
    <property type="taxonomic scope" value="Bacteria"/>
</dbReference>
<dbReference type="InterPro" id="IPR013221">
    <property type="entry name" value="Mur_ligase_cen"/>
</dbReference>
<evidence type="ECO:0000313" key="15">
    <source>
        <dbReference type="EMBL" id="EFO79338.1"/>
    </source>
</evidence>
<dbReference type="InterPro" id="IPR036565">
    <property type="entry name" value="Mur-like_cat_sf"/>
</dbReference>
<dbReference type="InterPro" id="IPR004101">
    <property type="entry name" value="Mur_ligase_C"/>
</dbReference>
<feature type="domain" description="Mur ligase central" evidence="14">
    <location>
        <begin position="142"/>
        <end position="328"/>
    </location>
</feature>
<feature type="domain" description="Mur ligase C-terminal" evidence="13">
    <location>
        <begin position="351"/>
        <end position="474"/>
    </location>
</feature>
<keyword evidence="9 10" id="KW-0961">Cell wall biogenesis/degradation</keyword>
<dbReference type="GO" id="GO:0005737">
    <property type="term" value="C:cytoplasm"/>
    <property type="evidence" value="ECO:0007669"/>
    <property type="project" value="UniProtKB-SubCell"/>
</dbReference>
<organism evidence="15 16">
    <name type="scientific">Oscillochloris trichoides DG-6</name>
    <dbReference type="NCBI Taxonomy" id="765420"/>
    <lineage>
        <taxon>Bacteria</taxon>
        <taxon>Bacillati</taxon>
        <taxon>Chloroflexota</taxon>
        <taxon>Chloroflexia</taxon>
        <taxon>Chloroflexales</taxon>
        <taxon>Chloroflexineae</taxon>
        <taxon>Oscillochloridaceae</taxon>
        <taxon>Oscillochloris</taxon>
    </lineage>
</organism>
<comment type="caution">
    <text evidence="15">The sequence shown here is derived from an EMBL/GenBank/DDBJ whole genome shotgun (WGS) entry which is preliminary data.</text>
</comment>
<dbReference type="EMBL" id="ADVR01000116">
    <property type="protein sequence ID" value="EFO79338.1"/>
    <property type="molecule type" value="Genomic_DNA"/>
</dbReference>
<dbReference type="GO" id="GO:0005524">
    <property type="term" value="F:ATP binding"/>
    <property type="evidence" value="ECO:0007669"/>
    <property type="project" value="UniProtKB-UniRule"/>
</dbReference>
<evidence type="ECO:0000259" key="14">
    <source>
        <dbReference type="Pfam" id="PF08245"/>
    </source>
</evidence>
<evidence type="ECO:0000256" key="5">
    <source>
        <dbReference type="ARBA" id="ARBA00022840"/>
    </source>
</evidence>
<protein>
    <recommendedName>
        <fullName evidence="10 11">UDP-N-acetylmuramoyl-tripeptide--D-alanyl-D-alanine ligase</fullName>
        <ecNumber evidence="10 11">6.3.2.10</ecNumber>
    </recommendedName>
    <alternativeName>
        <fullName evidence="10">D-alanyl-D-alanine-adding enzyme</fullName>
    </alternativeName>
</protein>
<dbReference type="GO" id="GO:0008360">
    <property type="term" value="P:regulation of cell shape"/>
    <property type="evidence" value="ECO:0007669"/>
    <property type="project" value="UniProtKB-KW"/>
</dbReference>
<comment type="similarity">
    <text evidence="10">Belongs to the MurCDEF family. MurF subfamily.</text>
</comment>
<dbReference type="Proteomes" id="UP000054010">
    <property type="component" value="Unassembled WGS sequence"/>
</dbReference>
<keyword evidence="7 10" id="KW-0573">Peptidoglycan synthesis</keyword>
<evidence type="ECO:0000256" key="8">
    <source>
        <dbReference type="ARBA" id="ARBA00023306"/>
    </source>
</evidence>
<dbReference type="NCBIfam" id="TIGR01143">
    <property type="entry name" value="murF"/>
    <property type="match status" value="1"/>
</dbReference>
<dbReference type="UniPathway" id="UPA00219"/>
<evidence type="ECO:0000256" key="10">
    <source>
        <dbReference type="HAMAP-Rule" id="MF_02019"/>
    </source>
</evidence>
<dbReference type="PANTHER" id="PTHR43024:SF1">
    <property type="entry name" value="UDP-N-ACETYLMURAMOYL-TRIPEPTIDE--D-ALANYL-D-ALANINE LIGASE"/>
    <property type="match status" value="1"/>
</dbReference>
<keyword evidence="3 10" id="KW-0132">Cell division</keyword>
<dbReference type="AlphaFoldDB" id="E1IHH5"/>
<dbReference type="SUPFAM" id="SSF53244">
    <property type="entry name" value="MurD-like peptide ligases, peptide-binding domain"/>
    <property type="match status" value="1"/>
</dbReference>
<evidence type="ECO:0000313" key="16">
    <source>
        <dbReference type="Proteomes" id="UP000054010"/>
    </source>
</evidence>
<dbReference type="Gene3D" id="3.40.1190.10">
    <property type="entry name" value="Mur-like, catalytic domain"/>
    <property type="match status" value="1"/>
</dbReference>
<keyword evidence="2 10" id="KW-0436">Ligase</keyword>
<comment type="catalytic activity">
    <reaction evidence="10 11">
        <text>D-alanyl-D-alanine + UDP-N-acetyl-alpha-D-muramoyl-L-alanyl-gamma-D-glutamyl-meso-2,6-diaminopimelate + ATP = UDP-N-acetyl-alpha-D-muramoyl-L-alanyl-gamma-D-glutamyl-meso-2,6-diaminopimeloyl-D-alanyl-D-alanine + ADP + phosphate + H(+)</text>
        <dbReference type="Rhea" id="RHEA:28374"/>
        <dbReference type="ChEBI" id="CHEBI:15378"/>
        <dbReference type="ChEBI" id="CHEBI:30616"/>
        <dbReference type="ChEBI" id="CHEBI:43474"/>
        <dbReference type="ChEBI" id="CHEBI:57822"/>
        <dbReference type="ChEBI" id="CHEBI:61386"/>
        <dbReference type="ChEBI" id="CHEBI:83905"/>
        <dbReference type="ChEBI" id="CHEBI:456216"/>
        <dbReference type="EC" id="6.3.2.10"/>
    </reaction>
</comment>
<dbReference type="GO" id="GO:0071555">
    <property type="term" value="P:cell wall organization"/>
    <property type="evidence" value="ECO:0007669"/>
    <property type="project" value="UniProtKB-KW"/>
</dbReference>
<dbReference type="InterPro" id="IPR005863">
    <property type="entry name" value="UDP-N-AcMur_synth"/>
</dbReference>
<dbReference type="Gene3D" id="3.40.1390.10">
    <property type="entry name" value="MurE/MurF, N-terminal domain"/>
    <property type="match status" value="1"/>
</dbReference>
<dbReference type="HAMAP" id="MF_02019">
    <property type="entry name" value="MurF"/>
    <property type="match status" value="1"/>
</dbReference>
<name>E1IHH5_9CHLR</name>
<gene>
    <name evidence="10" type="primary">murF</name>
    <name evidence="15" type="ORF">OSCT_2776</name>
</gene>
<dbReference type="GO" id="GO:0008766">
    <property type="term" value="F:UDP-N-acetylmuramoylalanyl-D-glutamyl-2,6-diaminopimelate-D-alanyl-D-alanine ligase activity"/>
    <property type="evidence" value="ECO:0007669"/>
    <property type="project" value="RHEA"/>
</dbReference>
<evidence type="ECO:0000256" key="11">
    <source>
        <dbReference type="RuleBase" id="RU004136"/>
    </source>
</evidence>
<comment type="pathway">
    <text evidence="10 11">Cell wall biogenesis; peptidoglycan biosynthesis.</text>
</comment>
<keyword evidence="5 10" id="KW-0067">ATP-binding</keyword>
<keyword evidence="16" id="KW-1185">Reference proteome</keyword>
<dbReference type="InterPro" id="IPR000713">
    <property type="entry name" value="Mur_ligase_N"/>
</dbReference>
<evidence type="ECO:0000256" key="4">
    <source>
        <dbReference type="ARBA" id="ARBA00022741"/>
    </source>
</evidence>
<dbReference type="Pfam" id="PF08245">
    <property type="entry name" value="Mur_ligase_M"/>
    <property type="match status" value="1"/>
</dbReference>
<accession>E1IHH5</accession>
<evidence type="ECO:0000259" key="13">
    <source>
        <dbReference type="Pfam" id="PF02875"/>
    </source>
</evidence>
<dbReference type="GO" id="GO:0047480">
    <property type="term" value="F:UDP-N-acetylmuramoyl-tripeptide-D-alanyl-D-alanine ligase activity"/>
    <property type="evidence" value="ECO:0007669"/>
    <property type="project" value="UniProtKB-UniRule"/>
</dbReference>
<sequence length="493" mass="53260">MVGLANILYGVQPAWSRQMPYIPPQWQELVFGETVIDSREVEPGTLFVALAGERTNGHTFLPDVIARGALGALVSRTEIEARTTILARTPRRWALVNPVTGAGLDSATPGVCLLIAVDDPLMALQRLAVYHRRQLTPTVVGITGSVGKTSTKEALAALLSQRFCTLKSKRSFNSEATVPTTLLQLAPAHEVAVLEMGMWAPGEIRFLADLARPQIGLVTNVGPTHLERLKSQEAIWYAKAELVEELPRDGWAVLNADDPLVWAMRDMTNARVFSYGLAPHATLWANQVESYGLDGIAMRVHYQDQVISMRLPLIGRHSIYLALAAMSVGLILGMEWPAMIAGLTDPAAQARLRVVAGQHATTLIDDTYNAAPISTLAALDLLGATPGRRVAILGDMLELGSAEEEGHRQVGQRAAQVADLLVTVGQRAIWIAEAARQAGMPSAHILVCMTNAEAIASVRPRLMPGDHILLKASRGMALEEIVVALQPQPEEEA</sequence>
<dbReference type="Pfam" id="PF02875">
    <property type="entry name" value="Mur_ligase_C"/>
    <property type="match status" value="1"/>
</dbReference>
<feature type="binding site" evidence="10">
    <location>
        <begin position="144"/>
        <end position="150"/>
    </location>
    <ligand>
        <name>ATP</name>
        <dbReference type="ChEBI" id="CHEBI:30616"/>
    </ligand>
</feature>
<evidence type="ECO:0000256" key="7">
    <source>
        <dbReference type="ARBA" id="ARBA00022984"/>
    </source>
</evidence>
<evidence type="ECO:0000259" key="12">
    <source>
        <dbReference type="Pfam" id="PF01225"/>
    </source>
</evidence>
<keyword evidence="6 10" id="KW-0133">Cell shape</keyword>
<keyword evidence="8 10" id="KW-0131">Cell cycle</keyword>
<dbReference type="GO" id="GO:0009252">
    <property type="term" value="P:peptidoglycan biosynthetic process"/>
    <property type="evidence" value="ECO:0007669"/>
    <property type="project" value="UniProtKB-UniRule"/>
</dbReference>
<dbReference type="InterPro" id="IPR051046">
    <property type="entry name" value="MurCDEF_CellWall_CoF430Synth"/>
</dbReference>
<evidence type="ECO:0000256" key="1">
    <source>
        <dbReference type="ARBA" id="ARBA00022490"/>
    </source>
</evidence>
<dbReference type="SUPFAM" id="SSF63418">
    <property type="entry name" value="MurE/MurF N-terminal domain"/>
    <property type="match status" value="1"/>
</dbReference>
<dbReference type="HOGENOM" id="CLU_031507_0_0_0"/>
<dbReference type="SUPFAM" id="SSF53623">
    <property type="entry name" value="MurD-like peptide ligases, catalytic domain"/>
    <property type="match status" value="1"/>
</dbReference>
<comment type="function">
    <text evidence="10 11">Involved in cell wall formation. Catalyzes the final step in the synthesis of UDP-N-acetylmuramoyl-pentapeptide, the precursor of murein.</text>
</comment>
<evidence type="ECO:0000256" key="6">
    <source>
        <dbReference type="ARBA" id="ARBA00022960"/>
    </source>
</evidence>
<keyword evidence="1 10" id="KW-0963">Cytoplasm</keyword>
<dbReference type="Gene3D" id="3.90.190.20">
    <property type="entry name" value="Mur ligase, C-terminal domain"/>
    <property type="match status" value="1"/>
</dbReference>
<dbReference type="Pfam" id="PF01225">
    <property type="entry name" value="Mur_ligase"/>
    <property type="match status" value="1"/>
</dbReference>
<dbReference type="InterPro" id="IPR036615">
    <property type="entry name" value="Mur_ligase_C_dom_sf"/>
</dbReference>
<dbReference type="InterPro" id="IPR035911">
    <property type="entry name" value="MurE/MurF_N"/>
</dbReference>
<dbReference type="GO" id="GO:0051301">
    <property type="term" value="P:cell division"/>
    <property type="evidence" value="ECO:0007669"/>
    <property type="project" value="UniProtKB-KW"/>
</dbReference>
<evidence type="ECO:0000256" key="2">
    <source>
        <dbReference type="ARBA" id="ARBA00022598"/>
    </source>
</evidence>
<dbReference type="EC" id="6.3.2.10" evidence="10 11"/>
<reference evidence="15 16" key="1">
    <citation type="journal article" date="2011" name="J. Bacteriol.">
        <title>Draft genome sequence of the anoxygenic filamentous phototrophic bacterium Oscillochloris trichoides subsp. DG-6.</title>
        <authorList>
            <person name="Kuznetsov B.B."/>
            <person name="Ivanovsky R.N."/>
            <person name="Keppen O.I."/>
            <person name="Sukhacheva M.V."/>
            <person name="Bumazhkin B.K."/>
            <person name="Patutina E.O."/>
            <person name="Beletsky A.V."/>
            <person name="Mardanov A.V."/>
            <person name="Baslerov R.V."/>
            <person name="Panteleeva A.N."/>
            <person name="Kolganova T.V."/>
            <person name="Ravin N.V."/>
            <person name="Skryabin K.G."/>
        </authorList>
    </citation>
    <scope>NUCLEOTIDE SEQUENCE [LARGE SCALE GENOMIC DNA]</scope>
    <source>
        <strain evidence="15 16">DG-6</strain>
    </source>
</reference>
<dbReference type="STRING" id="765420.OSCT_2776"/>
<feature type="domain" description="Mur ligase N-terminal catalytic" evidence="12">
    <location>
        <begin position="36"/>
        <end position="78"/>
    </location>
</feature>
<comment type="subcellular location">
    <subcellularLocation>
        <location evidence="10 11">Cytoplasm</location>
    </subcellularLocation>
</comment>
<evidence type="ECO:0000256" key="3">
    <source>
        <dbReference type="ARBA" id="ARBA00022618"/>
    </source>
</evidence>